<dbReference type="RefSeq" id="WP_064275422.1">
    <property type="nucleotide sequence ID" value="NZ_LUTU01000017.1"/>
</dbReference>
<sequence length="266" mass="29457">MTVLTDCSHHPASLQAPAKNILRIPRYRGKLIAFVGSDGSGKTTLTSRLSIELAQDRPTTYVYLGLGSGDLGRRIGQLPVIGHMLEKKLSKKAKTTRTQGEKIPGLLTALVVYAFSLKRYFNHLKMQNALRAGLTVVTDRYPQAEIAGTCDGPGLSAAQPGNFFVAWLRKSEASLYQRMAEHHPDLIIHLDVSPQVAHQRKPDHDLELLQTKSEIMKQLRFGGARMVSIDASAPFQTVWTQVVHEIQPFFASHFSHVETGYTVQSS</sequence>
<dbReference type="EMBL" id="LUTU01000017">
    <property type="protein sequence ID" value="OAJ66305.1"/>
    <property type="molecule type" value="Genomic_DNA"/>
</dbReference>
<evidence type="ECO:0000313" key="3">
    <source>
        <dbReference type="EMBL" id="OAJ66305.1"/>
    </source>
</evidence>
<accession>A0A1B6VGG0</accession>
<comment type="caution">
    <text evidence="3">The sequence shown here is derived from an EMBL/GenBank/DDBJ whole genome shotgun (WGS) entry which is preliminary data.</text>
</comment>
<dbReference type="GO" id="GO:0005829">
    <property type="term" value="C:cytosol"/>
    <property type="evidence" value="ECO:0007669"/>
    <property type="project" value="TreeGrafter"/>
</dbReference>
<dbReference type="OrthoDB" id="6853346at2"/>
<dbReference type="Gene3D" id="3.40.50.300">
    <property type="entry name" value="P-loop containing nucleotide triphosphate hydrolases"/>
    <property type="match status" value="1"/>
</dbReference>
<proteinExistence type="predicted"/>
<keyword evidence="1" id="KW-0547">Nucleotide-binding</keyword>
<dbReference type="AlphaFoldDB" id="A0A1B6VGG0"/>
<protein>
    <submittedName>
        <fullName evidence="3">ATP-binding protein</fullName>
    </submittedName>
</protein>
<dbReference type="SUPFAM" id="SSF52540">
    <property type="entry name" value="P-loop containing nucleoside triphosphate hydrolases"/>
    <property type="match status" value="1"/>
</dbReference>
<evidence type="ECO:0000256" key="2">
    <source>
        <dbReference type="ARBA" id="ARBA00022840"/>
    </source>
</evidence>
<keyword evidence="2 3" id="KW-0067">ATP-binding</keyword>
<reference evidence="3 4" key="1">
    <citation type="submission" date="2016-03" db="EMBL/GenBank/DDBJ databases">
        <title>Draft genome sequence of Gluconobacter cerinus strain CECT 9110.</title>
        <authorList>
            <person name="Sainz F."/>
            <person name="Mas A."/>
            <person name="Torija M.J."/>
        </authorList>
    </citation>
    <scope>NUCLEOTIDE SEQUENCE [LARGE SCALE GENOMIC DNA]</scope>
    <source>
        <strain evidence="3 4">CECT 9110</strain>
    </source>
</reference>
<dbReference type="GO" id="GO:0006227">
    <property type="term" value="P:dUDP biosynthetic process"/>
    <property type="evidence" value="ECO:0007669"/>
    <property type="project" value="TreeGrafter"/>
</dbReference>
<dbReference type="GO" id="GO:0006233">
    <property type="term" value="P:dTDP biosynthetic process"/>
    <property type="evidence" value="ECO:0007669"/>
    <property type="project" value="TreeGrafter"/>
</dbReference>
<evidence type="ECO:0000256" key="1">
    <source>
        <dbReference type="ARBA" id="ARBA00022741"/>
    </source>
</evidence>
<dbReference type="PANTHER" id="PTHR10344:SF4">
    <property type="entry name" value="UMP-CMP KINASE 2, MITOCHONDRIAL"/>
    <property type="match status" value="1"/>
</dbReference>
<dbReference type="InterPro" id="IPR027417">
    <property type="entry name" value="P-loop_NTPase"/>
</dbReference>
<dbReference type="GO" id="GO:0005524">
    <property type="term" value="F:ATP binding"/>
    <property type="evidence" value="ECO:0007669"/>
    <property type="project" value="UniProtKB-KW"/>
</dbReference>
<gene>
    <name evidence="3" type="ORF">A0123_02982</name>
</gene>
<dbReference type="CDD" id="cd01672">
    <property type="entry name" value="TMPK"/>
    <property type="match status" value="1"/>
</dbReference>
<dbReference type="GO" id="GO:0006235">
    <property type="term" value="P:dTTP biosynthetic process"/>
    <property type="evidence" value="ECO:0007669"/>
    <property type="project" value="TreeGrafter"/>
</dbReference>
<name>A0A1B6VGG0_9PROT</name>
<dbReference type="PATRIC" id="fig|38307.3.peg.3120"/>
<dbReference type="GO" id="GO:0004798">
    <property type="term" value="F:dTMP kinase activity"/>
    <property type="evidence" value="ECO:0007669"/>
    <property type="project" value="TreeGrafter"/>
</dbReference>
<dbReference type="Proteomes" id="UP000077786">
    <property type="component" value="Unassembled WGS sequence"/>
</dbReference>
<evidence type="ECO:0000313" key="4">
    <source>
        <dbReference type="Proteomes" id="UP000077786"/>
    </source>
</evidence>
<organism evidence="3 4">
    <name type="scientific">Gluconobacter cerinus</name>
    <dbReference type="NCBI Taxonomy" id="38307"/>
    <lineage>
        <taxon>Bacteria</taxon>
        <taxon>Pseudomonadati</taxon>
        <taxon>Pseudomonadota</taxon>
        <taxon>Alphaproteobacteria</taxon>
        <taxon>Acetobacterales</taxon>
        <taxon>Acetobacteraceae</taxon>
        <taxon>Gluconobacter</taxon>
    </lineage>
</organism>
<dbReference type="PANTHER" id="PTHR10344">
    <property type="entry name" value="THYMIDYLATE KINASE"/>
    <property type="match status" value="1"/>
</dbReference>